<dbReference type="RefSeq" id="WP_149836461.1">
    <property type="nucleotide sequence ID" value="NZ_VUOC01000001.1"/>
</dbReference>
<evidence type="ECO:0000256" key="1">
    <source>
        <dbReference type="SAM" id="MobiDB-lite"/>
    </source>
</evidence>
<dbReference type="AlphaFoldDB" id="A0A5B2W124"/>
<keyword evidence="3" id="KW-1185">Reference proteome</keyword>
<evidence type="ECO:0000313" key="2">
    <source>
        <dbReference type="EMBL" id="KAA2245065.1"/>
    </source>
</evidence>
<feature type="region of interest" description="Disordered" evidence="1">
    <location>
        <begin position="342"/>
        <end position="370"/>
    </location>
</feature>
<dbReference type="Gene3D" id="3.10.450.620">
    <property type="entry name" value="JHP933, nucleotidyltransferase-like core domain"/>
    <property type="match status" value="1"/>
</dbReference>
<organism evidence="2 3">
    <name type="scientific">Chitinophaga agrisoli</name>
    <dbReference type="NCBI Taxonomy" id="2607653"/>
    <lineage>
        <taxon>Bacteria</taxon>
        <taxon>Pseudomonadati</taxon>
        <taxon>Bacteroidota</taxon>
        <taxon>Chitinophagia</taxon>
        <taxon>Chitinophagales</taxon>
        <taxon>Chitinophagaceae</taxon>
        <taxon>Chitinophaga</taxon>
    </lineage>
</organism>
<dbReference type="Pfam" id="PF08843">
    <property type="entry name" value="AbiEii"/>
    <property type="match status" value="1"/>
</dbReference>
<evidence type="ECO:0000313" key="3">
    <source>
        <dbReference type="Proteomes" id="UP000324611"/>
    </source>
</evidence>
<sequence>MTEWLQQTDERRIEIINQVNIKTGISVKAIEKDWWVTLAIKAIFSFSWAENLVFKGGTSLSKAWGLTERFSEDIDLVMDRGLLGMPGEIRTRSQVQKLRLRSAEFAVEVFAPTLKEELVNMGVDPALFEIIIEPTAQPDIDPQKIQLTYKPLFASNKYLPDVVTIEPGARSLREPCSPRQITSIIGQTYPGASFSGAPFTVETVEPKRTLLEKIFLLHENFQKPREKWKHERLSRHHYDLHRLMNTEHAKAALADEALYRHIVAHRDLFNHEAGVDYKRHAPATIRFIPPDEVFSLWTGDFRIMRENMIYGQTTDFKQMADELGTLQNEINAIVHTVLPEAEGAAKEQTSEQAAPAADVVPTGEKALNSR</sequence>
<dbReference type="InterPro" id="IPR014942">
    <property type="entry name" value="AbiEii"/>
</dbReference>
<name>A0A5B2W124_9BACT</name>
<gene>
    <name evidence="2" type="ORF">F0L74_03635</name>
</gene>
<comment type="caution">
    <text evidence="2">The sequence shown here is derived from an EMBL/GenBank/DDBJ whole genome shotgun (WGS) entry which is preliminary data.</text>
</comment>
<dbReference type="GO" id="GO:0016740">
    <property type="term" value="F:transferase activity"/>
    <property type="evidence" value="ECO:0007669"/>
    <property type="project" value="UniProtKB-KW"/>
</dbReference>
<protein>
    <submittedName>
        <fullName evidence="2">Nucleotidyl transferase AbiEii/AbiGii toxin family protein</fullName>
    </submittedName>
</protein>
<proteinExistence type="predicted"/>
<accession>A0A5B2W124</accession>
<keyword evidence="2" id="KW-0808">Transferase</keyword>
<reference evidence="2 3" key="2">
    <citation type="submission" date="2019-09" db="EMBL/GenBank/DDBJ databases">
        <authorList>
            <person name="Jin C."/>
        </authorList>
    </citation>
    <scope>NUCLEOTIDE SEQUENCE [LARGE SCALE GENOMIC DNA]</scope>
    <source>
        <strain evidence="2 3">BN140078</strain>
    </source>
</reference>
<dbReference type="EMBL" id="VUOC01000001">
    <property type="protein sequence ID" value="KAA2245065.1"/>
    <property type="molecule type" value="Genomic_DNA"/>
</dbReference>
<dbReference type="Proteomes" id="UP000324611">
    <property type="component" value="Unassembled WGS sequence"/>
</dbReference>
<reference evidence="2 3" key="1">
    <citation type="submission" date="2019-09" db="EMBL/GenBank/DDBJ databases">
        <title>Chitinophaga ginsengihumi sp. nov., isolated from soil of ginseng rhizosphere.</title>
        <authorList>
            <person name="Lee J."/>
        </authorList>
    </citation>
    <scope>NUCLEOTIDE SEQUENCE [LARGE SCALE GENOMIC DNA]</scope>
    <source>
        <strain evidence="2 3">BN140078</strain>
    </source>
</reference>